<protein>
    <submittedName>
        <fullName evidence="1">Uncharacterized protein</fullName>
    </submittedName>
</protein>
<name>A0AAD1UMY0_EUPCR</name>
<evidence type="ECO:0000313" key="2">
    <source>
        <dbReference type="Proteomes" id="UP001295684"/>
    </source>
</evidence>
<reference evidence="1" key="1">
    <citation type="submission" date="2023-07" db="EMBL/GenBank/DDBJ databases">
        <authorList>
            <consortium name="AG Swart"/>
            <person name="Singh M."/>
            <person name="Singh A."/>
            <person name="Seah K."/>
            <person name="Emmerich C."/>
        </authorList>
    </citation>
    <scope>NUCLEOTIDE SEQUENCE</scope>
    <source>
        <strain evidence="1">DP1</strain>
    </source>
</reference>
<sequence length="98" mass="11321">MEWLGPGKFISCKEFCRGDEVNPSTKFSKYSVSFSGWIISHSSNQRYSNLICDGEDDKFCKNFKCLTLIEQSENLRLSHVRDDTSILSNCLCEIMNFF</sequence>
<organism evidence="1 2">
    <name type="scientific">Euplotes crassus</name>
    <dbReference type="NCBI Taxonomy" id="5936"/>
    <lineage>
        <taxon>Eukaryota</taxon>
        <taxon>Sar</taxon>
        <taxon>Alveolata</taxon>
        <taxon>Ciliophora</taxon>
        <taxon>Intramacronucleata</taxon>
        <taxon>Spirotrichea</taxon>
        <taxon>Hypotrichia</taxon>
        <taxon>Euplotida</taxon>
        <taxon>Euplotidae</taxon>
        <taxon>Moneuplotes</taxon>
    </lineage>
</organism>
<evidence type="ECO:0000313" key="1">
    <source>
        <dbReference type="EMBL" id="CAI2370771.1"/>
    </source>
</evidence>
<keyword evidence="2" id="KW-1185">Reference proteome</keyword>
<dbReference type="Proteomes" id="UP001295684">
    <property type="component" value="Unassembled WGS sequence"/>
</dbReference>
<dbReference type="AlphaFoldDB" id="A0AAD1UMY0"/>
<gene>
    <name evidence="1" type="ORF">ECRASSUSDP1_LOCUS12089</name>
</gene>
<comment type="caution">
    <text evidence="1">The sequence shown here is derived from an EMBL/GenBank/DDBJ whole genome shotgun (WGS) entry which is preliminary data.</text>
</comment>
<proteinExistence type="predicted"/>
<dbReference type="EMBL" id="CAMPGE010011978">
    <property type="protein sequence ID" value="CAI2370771.1"/>
    <property type="molecule type" value="Genomic_DNA"/>
</dbReference>
<accession>A0AAD1UMY0</accession>